<name>A0A4Y8ZSC9_9SPHN</name>
<reference evidence="2 3" key="1">
    <citation type="submission" date="2019-03" db="EMBL/GenBank/DDBJ databases">
        <title>Genome sequence of Sphingomonas sp. 17J27-24.</title>
        <authorList>
            <person name="Kim M."/>
            <person name="Maeng S."/>
            <person name="Sathiyaraj S."/>
        </authorList>
    </citation>
    <scope>NUCLEOTIDE SEQUENCE [LARGE SCALE GENOMIC DNA]</scope>
    <source>
        <strain evidence="2 3">17J27-24</strain>
    </source>
</reference>
<comment type="caution">
    <text evidence="2">The sequence shown here is derived from an EMBL/GenBank/DDBJ whole genome shotgun (WGS) entry which is preliminary data.</text>
</comment>
<keyword evidence="1" id="KW-0812">Transmembrane</keyword>
<proteinExistence type="predicted"/>
<keyword evidence="3" id="KW-1185">Reference proteome</keyword>
<keyword evidence="1" id="KW-0472">Membrane</keyword>
<gene>
    <name evidence="2" type="ORF">E2493_08155</name>
</gene>
<keyword evidence="1" id="KW-1133">Transmembrane helix</keyword>
<evidence type="ECO:0000313" key="3">
    <source>
        <dbReference type="Proteomes" id="UP000298213"/>
    </source>
</evidence>
<feature type="transmembrane region" description="Helical" evidence="1">
    <location>
        <begin position="35"/>
        <end position="55"/>
    </location>
</feature>
<organism evidence="2 3">
    <name type="scientific">Sphingomonas parva</name>
    <dbReference type="NCBI Taxonomy" id="2555898"/>
    <lineage>
        <taxon>Bacteria</taxon>
        <taxon>Pseudomonadati</taxon>
        <taxon>Pseudomonadota</taxon>
        <taxon>Alphaproteobacteria</taxon>
        <taxon>Sphingomonadales</taxon>
        <taxon>Sphingomonadaceae</taxon>
        <taxon>Sphingomonas</taxon>
    </lineage>
</organism>
<dbReference type="Proteomes" id="UP000298213">
    <property type="component" value="Unassembled WGS sequence"/>
</dbReference>
<sequence>MIPPSHSVDTPPASAQPNAGTSVELRFATGNMGCVLPLLAVCIVAFGVAAARPGFLGHGRRRALAELANGATVGGIAVLWLLPAGLLLWWFVRLGHRWADGVAATASQRGISFHPSLRARPAVWDEVEDVRIETRRANWVDVREIVLELRHDLVRIRGFEDDDGAAEAFVAAVRARLNRPA</sequence>
<accession>A0A4Y8ZSC9</accession>
<evidence type="ECO:0000256" key="1">
    <source>
        <dbReference type="SAM" id="Phobius"/>
    </source>
</evidence>
<feature type="transmembrane region" description="Helical" evidence="1">
    <location>
        <begin position="67"/>
        <end position="92"/>
    </location>
</feature>
<evidence type="ECO:0000313" key="2">
    <source>
        <dbReference type="EMBL" id="TFI58824.1"/>
    </source>
</evidence>
<dbReference type="AlphaFoldDB" id="A0A4Y8ZSC9"/>
<dbReference type="EMBL" id="SPDV01000012">
    <property type="protein sequence ID" value="TFI58824.1"/>
    <property type="molecule type" value="Genomic_DNA"/>
</dbReference>
<protein>
    <submittedName>
        <fullName evidence="2">Uncharacterized protein</fullName>
    </submittedName>
</protein>